<dbReference type="Gene3D" id="3.90.190.10">
    <property type="entry name" value="Protein tyrosine phosphatase superfamily"/>
    <property type="match status" value="1"/>
</dbReference>
<dbReference type="InterPro" id="IPR029021">
    <property type="entry name" value="Prot-tyrosine_phosphatase-like"/>
</dbReference>
<dbReference type="Proteomes" id="UP000746747">
    <property type="component" value="Unassembled WGS sequence"/>
</dbReference>
<gene>
    <name evidence="2" type="ORF">CJOHNSTONI_LOCUS7256</name>
</gene>
<feature type="domain" description="Tyrosine-protein phosphatase" evidence="1">
    <location>
        <begin position="268"/>
        <end position="352"/>
    </location>
</feature>
<dbReference type="PANTHER" id="PTHR19134:SF449">
    <property type="entry name" value="TYROSINE-PROTEIN PHOSPHATASE 1"/>
    <property type="match status" value="1"/>
</dbReference>
<keyword evidence="3" id="KW-1185">Reference proteome</keyword>
<comment type="caution">
    <text evidence="2">The sequence shown here is derived from an EMBL/GenBank/DDBJ whole genome shotgun (WGS) entry which is preliminary data.</text>
</comment>
<organism evidence="2 3">
    <name type="scientific">Cercopithifilaria johnstoni</name>
    <dbReference type="NCBI Taxonomy" id="2874296"/>
    <lineage>
        <taxon>Eukaryota</taxon>
        <taxon>Metazoa</taxon>
        <taxon>Ecdysozoa</taxon>
        <taxon>Nematoda</taxon>
        <taxon>Chromadorea</taxon>
        <taxon>Rhabditida</taxon>
        <taxon>Spirurina</taxon>
        <taxon>Spiruromorpha</taxon>
        <taxon>Filarioidea</taxon>
        <taxon>Onchocercidae</taxon>
        <taxon>Cercopithifilaria</taxon>
    </lineage>
</organism>
<dbReference type="PANTHER" id="PTHR19134">
    <property type="entry name" value="RECEPTOR-TYPE TYROSINE-PROTEIN PHOSPHATASE"/>
    <property type="match status" value="1"/>
</dbReference>
<dbReference type="Pfam" id="PF00102">
    <property type="entry name" value="Y_phosphatase"/>
    <property type="match status" value="1"/>
</dbReference>
<dbReference type="AlphaFoldDB" id="A0A8J2MR87"/>
<accession>A0A8J2MR87</accession>
<reference evidence="2" key="1">
    <citation type="submission" date="2021-09" db="EMBL/GenBank/DDBJ databases">
        <authorList>
            <consortium name="Pathogen Informatics"/>
        </authorList>
    </citation>
    <scope>NUCLEOTIDE SEQUENCE</scope>
</reference>
<protein>
    <recommendedName>
        <fullName evidence="1">Tyrosine-protein phosphatase domain-containing protein</fullName>
    </recommendedName>
</protein>
<name>A0A8J2MR87_9BILA</name>
<evidence type="ECO:0000313" key="2">
    <source>
        <dbReference type="EMBL" id="CAG9537443.1"/>
    </source>
</evidence>
<evidence type="ECO:0000259" key="1">
    <source>
        <dbReference type="PROSITE" id="PS50055"/>
    </source>
</evidence>
<evidence type="ECO:0000313" key="3">
    <source>
        <dbReference type="Proteomes" id="UP000746747"/>
    </source>
</evidence>
<dbReference type="EMBL" id="CAKAEH010001548">
    <property type="protein sequence ID" value="CAG9537443.1"/>
    <property type="molecule type" value="Genomic_DNA"/>
</dbReference>
<dbReference type="SUPFAM" id="SSF52799">
    <property type="entry name" value="(Phosphotyrosine protein) phosphatases II"/>
    <property type="match status" value="1"/>
</dbReference>
<dbReference type="GO" id="GO:0004725">
    <property type="term" value="F:protein tyrosine phosphatase activity"/>
    <property type="evidence" value="ECO:0007669"/>
    <property type="project" value="InterPro"/>
</dbReference>
<proteinExistence type="predicted"/>
<dbReference type="InterPro" id="IPR050348">
    <property type="entry name" value="Protein-Tyr_Phosphatase"/>
</dbReference>
<dbReference type="InterPro" id="IPR000242">
    <property type="entry name" value="PTP_cat"/>
</dbReference>
<dbReference type="OrthoDB" id="5775049at2759"/>
<sequence>MNFKKENGILLKLSSEESPSLQRINADLSKEEVEKGETGKIMYAISSGSSRSMERLGDESADYDKKRPYYYNDLLDGIPESLQSIEEDLPQTRKESSRPNLCNQAYSESLKEKKLMMPITKRTPRPFCYDEFLDGVTESLISLAELKANEIKVTATSDSECPLTKLPSHMQKVSNDHGVKKAENIAENESEESGINMVQGMQIKVSNGNIWENALSAQKLVCGENVMDFTSNYIFSKKSLERAMKLEHKFLWKQQQHISDFCQSEAVDKGKNRSPNVVNFNEGAVRLLPTIMNDSRYIHASQINISYGNFIITQGPTKQSLIDFFRMLWQCHVLLVICLEPLTDQRTCYPYFSFKKQQVVKARERISLETREVIETPVANLFVYEAILTNMEIKDGGK</sequence>
<dbReference type="PROSITE" id="PS50055">
    <property type="entry name" value="TYR_PHOSPHATASE_PTP"/>
    <property type="match status" value="1"/>
</dbReference>